<dbReference type="CDD" id="cd18692">
    <property type="entry name" value="PIN_VapC-like"/>
    <property type="match status" value="1"/>
</dbReference>
<dbReference type="Gene3D" id="3.40.50.1010">
    <property type="entry name" value="5'-nuclease"/>
    <property type="match status" value="1"/>
</dbReference>
<dbReference type="HOGENOM" id="CLU_128080_1_0_6"/>
<protein>
    <submittedName>
        <fullName evidence="2">Twitching motility protein PilT</fullName>
    </submittedName>
</protein>
<dbReference type="AlphaFoldDB" id="A0A0E2ZMT4"/>
<dbReference type="OrthoDB" id="9792015at2"/>
<gene>
    <name evidence="2" type="ORF">IB75_07645</name>
</gene>
<proteinExistence type="predicted"/>
<sequence length="140" mass="16025">MSASFLDTNVLVYLFDEENQRKSDIAQERVSQALRTGESIISFQVVQETLNVITKKLLVPVTPEQADTFLTGTLVPLWKVNPSRELYRRGLNIQSRYQYSFYDSLIIAAALEAGCKTLYSEDLQQGQRIEQLTIKNPFME</sequence>
<dbReference type="Proteomes" id="UP000028839">
    <property type="component" value="Unassembled WGS sequence"/>
</dbReference>
<reference evidence="2 3" key="1">
    <citation type="submission" date="2014-07" db="EMBL/GenBank/DDBJ databases">
        <title>Comparative analysis of Nitrosococcus oceani genome inventories of strains from Pacific and Atlantic gyres.</title>
        <authorList>
            <person name="Lim C.K."/>
            <person name="Wang L."/>
            <person name="Sayavedra-Soto L.A."/>
            <person name="Klotz M.G."/>
        </authorList>
    </citation>
    <scope>NUCLEOTIDE SEQUENCE [LARGE SCALE GENOMIC DNA]</scope>
    <source>
        <strain evidence="2 3">C-27</strain>
    </source>
</reference>
<evidence type="ECO:0000259" key="1">
    <source>
        <dbReference type="Pfam" id="PF01850"/>
    </source>
</evidence>
<evidence type="ECO:0000313" key="3">
    <source>
        <dbReference type="Proteomes" id="UP000028839"/>
    </source>
</evidence>
<dbReference type="SUPFAM" id="SSF88723">
    <property type="entry name" value="PIN domain-like"/>
    <property type="match status" value="1"/>
</dbReference>
<evidence type="ECO:0000313" key="2">
    <source>
        <dbReference type="EMBL" id="KFI19677.1"/>
    </source>
</evidence>
<feature type="domain" description="PIN" evidence="1">
    <location>
        <begin position="5"/>
        <end position="123"/>
    </location>
</feature>
<organism evidence="2 3">
    <name type="scientific">Nitrosococcus oceani C-27</name>
    <dbReference type="NCBI Taxonomy" id="314279"/>
    <lineage>
        <taxon>Bacteria</taxon>
        <taxon>Pseudomonadati</taxon>
        <taxon>Pseudomonadota</taxon>
        <taxon>Gammaproteobacteria</taxon>
        <taxon>Chromatiales</taxon>
        <taxon>Chromatiaceae</taxon>
        <taxon>Nitrosococcus</taxon>
    </lineage>
</organism>
<dbReference type="Pfam" id="PF01850">
    <property type="entry name" value="PIN"/>
    <property type="match status" value="1"/>
</dbReference>
<dbReference type="InterPro" id="IPR002716">
    <property type="entry name" value="PIN_dom"/>
</dbReference>
<dbReference type="EMBL" id="JPGN01000043">
    <property type="protein sequence ID" value="KFI19677.1"/>
    <property type="molecule type" value="Genomic_DNA"/>
</dbReference>
<accession>A0A0E2ZMT4</accession>
<dbReference type="InterPro" id="IPR029060">
    <property type="entry name" value="PIN-like_dom_sf"/>
</dbReference>
<comment type="caution">
    <text evidence="2">The sequence shown here is derived from an EMBL/GenBank/DDBJ whole genome shotgun (WGS) entry which is preliminary data.</text>
</comment>
<name>A0A0E2ZMT4_9GAMM</name>